<name>A0A9N9GVH7_9GLOM</name>
<evidence type="ECO:0000256" key="1">
    <source>
        <dbReference type="SAM" id="MobiDB-lite"/>
    </source>
</evidence>
<feature type="non-terminal residue" evidence="2">
    <location>
        <position position="460"/>
    </location>
</feature>
<evidence type="ECO:0000313" key="2">
    <source>
        <dbReference type="EMBL" id="CAG8637383.1"/>
    </source>
</evidence>
<gene>
    <name evidence="2" type="ORF">PBRASI_LOCUS9584</name>
</gene>
<organism evidence="2 3">
    <name type="scientific">Paraglomus brasilianum</name>
    <dbReference type="NCBI Taxonomy" id="144538"/>
    <lineage>
        <taxon>Eukaryota</taxon>
        <taxon>Fungi</taxon>
        <taxon>Fungi incertae sedis</taxon>
        <taxon>Mucoromycota</taxon>
        <taxon>Glomeromycotina</taxon>
        <taxon>Glomeromycetes</taxon>
        <taxon>Paraglomerales</taxon>
        <taxon>Paraglomeraceae</taxon>
        <taxon>Paraglomus</taxon>
    </lineage>
</organism>
<reference evidence="2" key="1">
    <citation type="submission" date="2021-06" db="EMBL/GenBank/DDBJ databases">
        <authorList>
            <person name="Kallberg Y."/>
            <person name="Tangrot J."/>
            <person name="Rosling A."/>
        </authorList>
    </citation>
    <scope>NUCLEOTIDE SEQUENCE</scope>
    <source>
        <strain evidence="2">BR232B</strain>
    </source>
</reference>
<keyword evidence="3" id="KW-1185">Reference proteome</keyword>
<evidence type="ECO:0000313" key="3">
    <source>
        <dbReference type="Proteomes" id="UP000789739"/>
    </source>
</evidence>
<dbReference type="OrthoDB" id="2446996at2759"/>
<dbReference type="AlphaFoldDB" id="A0A9N9GVH7"/>
<sequence length="460" mass="52166">FWESTDEPSLKKFLDFRLSSGDIEDRKIEYARYNNELITIARYYAEESAVGRCISSWKNAFMASQSKRSAAIKQFWKVENEKQNILSKNHLVEERAKGKVRNLQAAQHVNIATVATEQIGQYARSTTSIMKRFLDDEQRPGKHVINKVTENLSNNKSDDNNESDLTDGEKSPTEMACERREALSDSRDTIVTVLDGETEAVEALFELSEPATSTSTTPLQALQDLTPLMETPRKRPFQNEQVHRYCDNVAVVCTLGMTVAEMSAEIGEKLAKEISSMRDVKPAIWSPALEQYIDNAIKSKTIADFKRVVLQELAEDEPFYLYCQKILLDLKIGERKYILNYIAPLFRFYEATFMTLDFDWVESHARAAKMMKSSTHSGIVKVDAKASRSSDGLEVWHMEVSGPPCDAAGDHILGDAKKAIRTDILNLVHPPDPLRSQPAPGWTLSRYGTRFCQYALQLQW</sequence>
<proteinExistence type="predicted"/>
<comment type="caution">
    <text evidence="2">The sequence shown here is derived from an EMBL/GenBank/DDBJ whole genome shotgun (WGS) entry which is preliminary data.</text>
</comment>
<accession>A0A9N9GVH7</accession>
<feature type="region of interest" description="Disordered" evidence="1">
    <location>
        <begin position="147"/>
        <end position="175"/>
    </location>
</feature>
<dbReference type="EMBL" id="CAJVPI010002169">
    <property type="protein sequence ID" value="CAG8637383.1"/>
    <property type="molecule type" value="Genomic_DNA"/>
</dbReference>
<dbReference type="Proteomes" id="UP000789739">
    <property type="component" value="Unassembled WGS sequence"/>
</dbReference>
<protein>
    <submittedName>
        <fullName evidence="2">3035_t:CDS:1</fullName>
    </submittedName>
</protein>